<feature type="compositionally biased region" description="Acidic residues" evidence="1">
    <location>
        <begin position="35"/>
        <end position="49"/>
    </location>
</feature>
<name>A0A1X7TA99_AMPQE</name>
<feature type="compositionally biased region" description="Low complexity" evidence="1">
    <location>
        <begin position="1"/>
        <end position="17"/>
    </location>
</feature>
<accession>A0A1X7TA99</accession>
<protein>
    <submittedName>
        <fullName evidence="2">Uncharacterized protein</fullName>
    </submittedName>
</protein>
<reference evidence="2" key="1">
    <citation type="submission" date="2017-05" db="UniProtKB">
        <authorList>
            <consortium name="EnsemblMetazoa"/>
        </authorList>
    </citation>
    <scope>IDENTIFICATION</scope>
</reference>
<organism evidence="2">
    <name type="scientific">Amphimedon queenslandica</name>
    <name type="common">Sponge</name>
    <dbReference type="NCBI Taxonomy" id="400682"/>
    <lineage>
        <taxon>Eukaryota</taxon>
        <taxon>Metazoa</taxon>
        <taxon>Porifera</taxon>
        <taxon>Demospongiae</taxon>
        <taxon>Heteroscleromorpha</taxon>
        <taxon>Haplosclerida</taxon>
        <taxon>Niphatidae</taxon>
        <taxon>Amphimedon</taxon>
    </lineage>
</organism>
<dbReference type="AlphaFoldDB" id="A0A1X7TA99"/>
<proteinExistence type="predicted"/>
<dbReference type="InParanoid" id="A0A1X7TA99"/>
<feature type="region of interest" description="Disordered" evidence="1">
    <location>
        <begin position="1"/>
        <end position="51"/>
    </location>
</feature>
<evidence type="ECO:0000256" key="1">
    <source>
        <dbReference type="SAM" id="MobiDB-lite"/>
    </source>
</evidence>
<dbReference type="EnsemblMetazoa" id="Aqu2.1.11357_001">
    <property type="protein sequence ID" value="Aqu2.1.11357_001"/>
    <property type="gene ID" value="Aqu2.1.11357"/>
</dbReference>
<evidence type="ECO:0000313" key="2">
    <source>
        <dbReference type="EnsemblMetazoa" id="Aqu2.1.11357_001"/>
    </source>
</evidence>
<sequence>MAECSSSTDSLSPAASDIENDDLSSTVLPYQYEPEGSEVDSEDSPDDENEMRLTIQTGAYVETAEQCLLLKKVFVAVK</sequence>